<keyword evidence="2" id="KW-0012">Acyltransferase</keyword>
<evidence type="ECO:0000313" key="3">
    <source>
        <dbReference type="Proteomes" id="UP000247459"/>
    </source>
</evidence>
<evidence type="ECO:0000313" key="2">
    <source>
        <dbReference type="EMBL" id="PYY30163.1"/>
    </source>
</evidence>
<keyword evidence="2" id="KW-0808">Transferase</keyword>
<dbReference type="SUPFAM" id="SSF55729">
    <property type="entry name" value="Acyl-CoA N-acyltransferases (Nat)"/>
    <property type="match status" value="1"/>
</dbReference>
<gene>
    <name evidence="2" type="ORF">PIL02S_01441</name>
</gene>
<dbReference type="Proteomes" id="UP000247459">
    <property type="component" value="Unassembled WGS sequence"/>
</dbReference>
<dbReference type="OrthoDB" id="9782266at2"/>
<proteinExistence type="predicted"/>
<dbReference type="Pfam" id="PF00583">
    <property type="entry name" value="Acetyltransf_1"/>
    <property type="match status" value="1"/>
</dbReference>
<dbReference type="GO" id="GO:0004145">
    <property type="term" value="F:diamine N-acetyltransferase activity"/>
    <property type="evidence" value="ECO:0007669"/>
    <property type="project" value="UniProtKB-EC"/>
</dbReference>
<protein>
    <submittedName>
        <fullName evidence="2">GCN5-related N-acetyltransferase</fullName>
        <ecNumber evidence="2">2.3.1.57</ecNumber>
    </submittedName>
</protein>
<dbReference type="CDD" id="cd04301">
    <property type="entry name" value="NAT_SF"/>
    <property type="match status" value="1"/>
</dbReference>
<dbReference type="RefSeq" id="WP_110757163.1">
    <property type="nucleotide sequence ID" value="NZ_PRLG01000011.1"/>
</dbReference>
<dbReference type="EC" id="2.3.1.57" evidence="2"/>
<dbReference type="EMBL" id="PRLG01000011">
    <property type="protein sequence ID" value="PYY30163.1"/>
    <property type="molecule type" value="Genomic_DNA"/>
</dbReference>
<comment type="caution">
    <text evidence="2">The sequence shown here is derived from an EMBL/GenBank/DDBJ whole genome shotgun (WGS) entry which is preliminary data.</text>
</comment>
<dbReference type="PROSITE" id="PS51186">
    <property type="entry name" value="GNAT"/>
    <property type="match status" value="1"/>
</dbReference>
<dbReference type="AlphaFoldDB" id="A0A2W0CAR5"/>
<sequence>MKQLPAEWKSERLIISGVEEYEIPEIQSICSTSRYLQQWDGREYDPNYVKKCVESGNLPPGGKLENYRIQSIRTADENRKIGLLSMYHGYPSEDSVYLEFLYIQNEIQKQGYGQEMIQALSLYLSSLGYREIRINVALKNWPALRFWIKSGFNQISGIYGDLEHSDTTYANTELIKIL</sequence>
<reference evidence="2 3" key="1">
    <citation type="submission" date="2018-01" db="EMBL/GenBank/DDBJ databases">
        <title>Genome sequence of the PGP bacterium Paenibacillus illinoisensis E3.</title>
        <authorList>
            <person name="Rolli E."/>
            <person name="Marasco R."/>
            <person name="Bessem C."/>
            <person name="Michoud G."/>
            <person name="Gaiarsa S."/>
            <person name="Borin S."/>
            <person name="Daffonchio D."/>
        </authorList>
    </citation>
    <scope>NUCLEOTIDE SEQUENCE [LARGE SCALE GENOMIC DNA]</scope>
    <source>
        <strain evidence="2 3">E3</strain>
    </source>
</reference>
<dbReference type="InterPro" id="IPR016181">
    <property type="entry name" value="Acyl_CoA_acyltransferase"/>
</dbReference>
<evidence type="ECO:0000259" key="1">
    <source>
        <dbReference type="PROSITE" id="PS51186"/>
    </source>
</evidence>
<dbReference type="Gene3D" id="3.40.630.30">
    <property type="match status" value="1"/>
</dbReference>
<organism evidence="2 3">
    <name type="scientific">Paenibacillus illinoisensis</name>
    <dbReference type="NCBI Taxonomy" id="59845"/>
    <lineage>
        <taxon>Bacteria</taxon>
        <taxon>Bacillati</taxon>
        <taxon>Bacillota</taxon>
        <taxon>Bacilli</taxon>
        <taxon>Bacillales</taxon>
        <taxon>Paenibacillaceae</taxon>
        <taxon>Paenibacillus</taxon>
    </lineage>
</organism>
<accession>A0A2W0CAR5</accession>
<name>A0A2W0CAR5_9BACL</name>
<feature type="domain" description="N-acetyltransferase" evidence="1">
    <location>
        <begin position="13"/>
        <end position="178"/>
    </location>
</feature>
<dbReference type="InterPro" id="IPR000182">
    <property type="entry name" value="GNAT_dom"/>
</dbReference>